<dbReference type="AlphaFoldDB" id="A0A3N5Y1I0"/>
<protein>
    <submittedName>
        <fullName evidence="1">Amino acid ABC transporter substrate-binding protein</fullName>
    </submittedName>
</protein>
<proteinExistence type="predicted"/>
<accession>A0A3N5Y1I0</accession>
<name>A0A3N5Y1I0_9ALTE</name>
<dbReference type="SUPFAM" id="SSF53850">
    <property type="entry name" value="Periplasmic binding protein-like II"/>
    <property type="match status" value="1"/>
</dbReference>
<dbReference type="Proteomes" id="UP000275281">
    <property type="component" value="Unassembled WGS sequence"/>
</dbReference>
<dbReference type="EMBL" id="RPOK01000002">
    <property type="protein sequence ID" value="RPJ67010.1"/>
    <property type="molecule type" value="Genomic_DNA"/>
</dbReference>
<comment type="caution">
    <text evidence="1">The sequence shown here is derived from an EMBL/GenBank/DDBJ whole genome shotgun (WGS) entry which is preliminary data.</text>
</comment>
<sequence>MLSLTLYAEASSKQLTLAVGHDHNQMVSANYPIYRANWEFITESLSLLDYEVTPIIVPWARAKLYVQQAQADGLFLAANLEGRDNWAVFSQPLGYGVFGGFYHINRAENKDLIASVRVGDHDRILAKYHPKELLEVATAQEGLRLLFLNKIDRLIMSESYGLFLLDTELNNYKNAIAFDPNMIERRSVHIAFSKEFKSSLQALDVVNSAIHLGLKSGLYKAAMKRNNVPLRMQLTLPSNRN</sequence>
<evidence type="ECO:0000313" key="1">
    <source>
        <dbReference type="EMBL" id="RPJ67010.1"/>
    </source>
</evidence>
<gene>
    <name evidence="1" type="ORF">DRW07_05555</name>
</gene>
<reference evidence="1 2" key="1">
    <citation type="submission" date="2018-11" db="EMBL/GenBank/DDBJ databases">
        <authorList>
            <person name="Ye M.-Q."/>
            <person name="Du Z.-J."/>
        </authorList>
    </citation>
    <scope>NUCLEOTIDE SEQUENCE [LARGE SCALE GENOMIC DNA]</scope>
    <source>
        <strain evidence="1 2">U0105</strain>
    </source>
</reference>
<dbReference type="RefSeq" id="WP_165870413.1">
    <property type="nucleotide sequence ID" value="NZ_JBHRSN010000015.1"/>
</dbReference>
<evidence type="ECO:0000313" key="2">
    <source>
        <dbReference type="Proteomes" id="UP000275281"/>
    </source>
</evidence>
<organism evidence="1 2">
    <name type="scientific">Alteromonas sediminis</name>
    <dbReference type="NCBI Taxonomy" id="2259342"/>
    <lineage>
        <taxon>Bacteria</taxon>
        <taxon>Pseudomonadati</taxon>
        <taxon>Pseudomonadota</taxon>
        <taxon>Gammaproteobacteria</taxon>
        <taxon>Alteromonadales</taxon>
        <taxon>Alteromonadaceae</taxon>
        <taxon>Alteromonas/Salinimonas group</taxon>
        <taxon>Alteromonas</taxon>
    </lineage>
</organism>
<keyword evidence="2" id="KW-1185">Reference proteome</keyword>